<organism evidence="10 11">
    <name type="scientific">Speluncibacter jeojiensis</name>
    <dbReference type="NCBI Taxonomy" id="2710754"/>
    <lineage>
        <taxon>Bacteria</taxon>
        <taxon>Bacillati</taxon>
        <taxon>Actinomycetota</taxon>
        <taxon>Actinomycetes</taxon>
        <taxon>Mycobacteriales</taxon>
        <taxon>Speluncibacteraceae</taxon>
        <taxon>Speluncibacter</taxon>
    </lineage>
</organism>
<dbReference type="InterPro" id="IPR036396">
    <property type="entry name" value="Cyt_P450_sf"/>
</dbReference>
<dbReference type="GO" id="GO:0004497">
    <property type="term" value="F:monooxygenase activity"/>
    <property type="evidence" value="ECO:0007669"/>
    <property type="project" value="UniProtKB-KW"/>
</dbReference>
<keyword evidence="11" id="KW-1185">Reference proteome</keyword>
<evidence type="ECO:0000256" key="1">
    <source>
        <dbReference type="ARBA" id="ARBA00001971"/>
    </source>
</evidence>
<keyword evidence="4 8" id="KW-0479">Metal-binding</keyword>
<comment type="cofactor">
    <cofactor evidence="1 8">
        <name>heme</name>
        <dbReference type="ChEBI" id="CHEBI:30413"/>
    </cofactor>
</comment>
<dbReference type="GO" id="GO:0020037">
    <property type="term" value="F:heme binding"/>
    <property type="evidence" value="ECO:0007669"/>
    <property type="project" value="InterPro"/>
</dbReference>
<dbReference type="EMBL" id="JANRHA010000001">
    <property type="protein sequence ID" value="MDG3012981.1"/>
    <property type="molecule type" value="Genomic_DNA"/>
</dbReference>
<dbReference type="GO" id="GO:0016125">
    <property type="term" value="P:sterol metabolic process"/>
    <property type="evidence" value="ECO:0007669"/>
    <property type="project" value="TreeGrafter"/>
</dbReference>
<dbReference type="PRINTS" id="PR00465">
    <property type="entry name" value="EP450IV"/>
</dbReference>
<keyword evidence="3 8" id="KW-0349">Heme</keyword>
<evidence type="ECO:0000256" key="3">
    <source>
        <dbReference type="ARBA" id="ARBA00022617"/>
    </source>
</evidence>
<keyword evidence="7 9" id="KW-0503">Monooxygenase</keyword>
<dbReference type="Gene3D" id="1.10.630.10">
    <property type="entry name" value="Cytochrome P450"/>
    <property type="match status" value="1"/>
</dbReference>
<dbReference type="InterPro" id="IPR002403">
    <property type="entry name" value="Cyt_P450_E_grp-IV"/>
</dbReference>
<dbReference type="CDD" id="cd11045">
    <property type="entry name" value="CYP136-like"/>
    <property type="match status" value="1"/>
</dbReference>
<comment type="caution">
    <text evidence="10">The sequence shown here is derived from an EMBL/GenBank/DDBJ whole genome shotgun (WGS) entry which is preliminary data.</text>
</comment>
<evidence type="ECO:0000313" key="11">
    <source>
        <dbReference type="Proteomes" id="UP001152755"/>
    </source>
</evidence>
<evidence type="ECO:0000256" key="9">
    <source>
        <dbReference type="RuleBase" id="RU000461"/>
    </source>
</evidence>
<dbReference type="PRINTS" id="PR00385">
    <property type="entry name" value="P450"/>
</dbReference>
<keyword evidence="6 8" id="KW-0408">Iron</keyword>
<comment type="similarity">
    <text evidence="2 9">Belongs to the cytochrome P450 family.</text>
</comment>
<keyword evidence="5 9" id="KW-0560">Oxidoreductase</keyword>
<dbReference type="PROSITE" id="PS00086">
    <property type="entry name" value="CYTOCHROME_P450"/>
    <property type="match status" value="1"/>
</dbReference>
<gene>
    <name evidence="10" type="ORF">NVS88_00215</name>
</gene>
<name>A0A9X4RFH2_9ACTN</name>
<proteinExistence type="inferred from homology"/>
<feature type="binding site" description="axial binding residue" evidence="8">
    <location>
        <position position="400"/>
    </location>
    <ligand>
        <name>heme</name>
        <dbReference type="ChEBI" id="CHEBI:30413"/>
    </ligand>
    <ligandPart>
        <name>Fe</name>
        <dbReference type="ChEBI" id="CHEBI:18248"/>
    </ligandPart>
</feature>
<evidence type="ECO:0000256" key="4">
    <source>
        <dbReference type="ARBA" id="ARBA00022723"/>
    </source>
</evidence>
<protein>
    <submittedName>
        <fullName evidence="10">Cytochrome P450</fullName>
    </submittedName>
</protein>
<dbReference type="SUPFAM" id="SSF48264">
    <property type="entry name" value="Cytochrome P450"/>
    <property type="match status" value="1"/>
</dbReference>
<dbReference type="RefSeq" id="WP_332518865.1">
    <property type="nucleotide sequence ID" value="NZ_JANRHA010000001.1"/>
</dbReference>
<dbReference type="Pfam" id="PF00067">
    <property type="entry name" value="p450"/>
    <property type="match status" value="1"/>
</dbReference>
<sequence>MTGVLAPPPVGSDLRAVPGVGGIGVVETLRAMHDPRGVQRERYRRLGPVSWSSTLGVPVVGLQGPDAAQAVLVNRDEAFASGPAWGYFIGPFFRRGLMLLDFDEHHHHRMIMQDAFGRPQLRGYLGAMGPGIERGLDGWLPGAGFRVYPHLKQLTLDLAVDAFLGLPLDPGEQDRLNAAFVDTVRAGTAIVRHRVPGLRWSRGLRGRAVLEDFFHGALPGKRAAAECGDGTADLFAQLCRAESADGHRFDDADVVNHMIFALMAAHDTTTITMTSMAYFMAKDPRWQERAREQSVALDRPVLDYADLERMDVLDMVMRESLRMCPPVPAIPRRTVADTEVLGYFLPAGTFVAVANYTNHFLPEYWPEPDRFDPERFAPDRREDRVHRYAWAPFGGGAHKCIGMYFGMLEVKSVFHQLLRRFRWTVPDDYRWPLDVTSLPRPRDGLPVTLSRL</sequence>
<evidence type="ECO:0000313" key="10">
    <source>
        <dbReference type="EMBL" id="MDG3012981.1"/>
    </source>
</evidence>
<evidence type="ECO:0000256" key="8">
    <source>
        <dbReference type="PIRSR" id="PIRSR602403-1"/>
    </source>
</evidence>
<dbReference type="PANTHER" id="PTHR24286:SF24">
    <property type="entry name" value="LANOSTEROL 14-ALPHA DEMETHYLASE"/>
    <property type="match status" value="1"/>
</dbReference>
<dbReference type="AlphaFoldDB" id="A0A9X4RFH2"/>
<evidence type="ECO:0000256" key="7">
    <source>
        <dbReference type="ARBA" id="ARBA00023033"/>
    </source>
</evidence>
<dbReference type="InterPro" id="IPR017972">
    <property type="entry name" value="Cyt_P450_CS"/>
</dbReference>
<dbReference type="GO" id="GO:0005506">
    <property type="term" value="F:iron ion binding"/>
    <property type="evidence" value="ECO:0007669"/>
    <property type="project" value="InterPro"/>
</dbReference>
<dbReference type="PANTHER" id="PTHR24286">
    <property type="entry name" value="CYTOCHROME P450 26"/>
    <property type="match status" value="1"/>
</dbReference>
<accession>A0A9X4RFH2</accession>
<evidence type="ECO:0000256" key="5">
    <source>
        <dbReference type="ARBA" id="ARBA00023002"/>
    </source>
</evidence>
<reference evidence="10" key="1">
    <citation type="submission" date="2022-08" db="EMBL/GenBank/DDBJ databases">
        <title>Genome analysis of Corynebacteriales strain.</title>
        <authorList>
            <person name="Lee S.D."/>
        </authorList>
    </citation>
    <scope>NUCLEOTIDE SEQUENCE</scope>
    <source>
        <strain evidence="10">D3-21</strain>
    </source>
</reference>
<dbReference type="InterPro" id="IPR001128">
    <property type="entry name" value="Cyt_P450"/>
</dbReference>
<evidence type="ECO:0000256" key="2">
    <source>
        <dbReference type="ARBA" id="ARBA00010617"/>
    </source>
</evidence>
<dbReference type="GO" id="GO:0016705">
    <property type="term" value="F:oxidoreductase activity, acting on paired donors, with incorporation or reduction of molecular oxygen"/>
    <property type="evidence" value="ECO:0007669"/>
    <property type="project" value="InterPro"/>
</dbReference>
<dbReference type="Proteomes" id="UP001152755">
    <property type="component" value="Unassembled WGS sequence"/>
</dbReference>
<evidence type="ECO:0000256" key="6">
    <source>
        <dbReference type="ARBA" id="ARBA00023004"/>
    </source>
</evidence>